<dbReference type="AlphaFoldDB" id="A0AAD4DU20"/>
<feature type="region of interest" description="Disordered" evidence="2">
    <location>
        <begin position="338"/>
        <end position="365"/>
    </location>
</feature>
<reference evidence="3" key="1">
    <citation type="journal article" date="2020" name="New Phytol.">
        <title>Comparative genomics reveals dynamic genome evolution in host specialist ectomycorrhizal fungi.</title>
        <authorList>
            <person name="Lofgren L.A."/>
            <person name="Nguyen N.H."/>
            <person name="Vilgalys R."/>
            <person name="Ruytinx J."/>
            <person name="Liao H.L."/>
            <person name="Branco S."/>
            <person name="Kuo A."/>
            <person name="LaButti K."/>
            <person name="Lipzen A."/>
            <person name="Andreopoulos W."/>
            <person name="Pangilinan J."/>
            <person name="Riley R."/>
            <person name="Hundley H."/>
            <person name="Na H."/>
            <person name="Barry K."/>
            <person name="Grigoriev I.V."/>
            <person name="Stajich J.E."/>
            <person name="Kennedy P.G."/>
        </authorList>
    </citation>
    <scope>NUCLEOTIDE SEQUENCE</scope>
    <source>
        <strain evidence="3">FC203</strain>
    </source>
</reference>
<feature type="compositionally biased region" description="Polar residues" evidence="2">
    <location>
        <begin position="310"/>
        <end position="324"/>
    </location>
</feature>
<protein>
    <submittedName>
        <fullName evidence="3">Uncharacterized protein</fullName>
    </submittedName>
</protein>
<evidence type="ECO:0000313" key="4">
    <source>
        <dbReference type="Proteomes" id="UP001195769"/>
    </source>
</evidence>
<accession>A0AAD4DU20</accession>
<evidence type="ECO:0000256" key="2">
    <source>
        <dbReference type="SAM" id="MobiDB-lite"/>
    </source>
</evidence>
<dbReference type="Proteomes" id="UP001195769">
    <property type="component" value="Unassembled WGS sequence"/>
</dbReference>
<organism evidence="3 4">
    <name type="scientific">Suillus fuscotomentosus</name>
    <dbReference type="NCBI Taxonomy" id="1912939"/>
    <lineage>
        <taxon>Eukaryota</taxon>
        <taxon>Fungi</taxon>
        <taxon>Dikarya</taxon>
        <taxon>Basidiomycota</taxon>
        <taxon>Agaricomycotina</taxon>
        <taxon>Agaricomycetes</taxon>
        <taxon>Agaricomycetidae</taxon>
        <taxon>Boletales</taxon>
        <taxon>Suillineae</taxon>
        <taxon>Suillaceae</taxon>
        <taxon>Suillus</taxon>
    </lineage>
</organism>
<feature type="region of interest" description="Disordered" evidence="2">
    <location>
        <begin position="303"/>
        <end position="324"/>
    </location>
</feature>
<comment type="caution">
    <text evidence="3">The sequence shown here is derived from an EMBL/GenBank/DDBJ whole genome shotgun (WGS) entry which is preliminary data.</text>
</comment>
<dbReference type="Gene3D" id="3.90.920.10">
    <property type="entry name" value="DNA primase, PRIM domain"/>
    <property type="match status" value="1"/>
</dbReference>
<comment type="similarity">
    <text evidence="1">Belongs to the eukaryotic-type primase small subunit family.</text>
</comment>
<dbReference type="EMBL" id="JABBWK010000087">
    <property type="protein sequence ID" value="KAG1893931.1"/>
    <property type="molecule type" value="Genomic_DNA"/>
</dbReference>
<dbReference type="SUPFAM" id="SSF56747">
    <property type="entry name" value="Prim-pol domain"/>
    <property type="match status" value="1"/>
</dbReference>
<dbReference type="GeneID" id="64660055"/>
<dbReference type="RefSeq" id="XP_041219507.1">
    <property type="nucleotide sequence ID" value="XM_041365757.1"/>
</dbReference>
<name>A0AAD4DU20_9AGAM</name>
<evidence type="ECO:0000313" key="3">
    <source>
        <dbReference type="EMBL" id="KAG1893931.1"/>
    </source>
</evidence>
<sequence length="791" mass="88341">MGLTDELCRAVVGALTVIEGGKEMAKKVNPLLRTSFCNPRLDAEVSKHRNHLLKVPFCVCVPVDPNRVENFDPNAVPTVMQLLQELDKAGEGANWEHTSLKPYVDMLDRHVMGILDDVRRRERAKAVLQHTINSISSLPLDDKQMDTWKAAGTHDHVMYGCAVKRSCFLPHAERSTWKDSVINCTCPRRAMGPSMFTDVQPWDSTLAAYRDQEASPTTNDTLDFHRENLGFPWAGQFPPNLPDQHYQASGQGILYSPIPYPPPYLHVHESKIPPAFAEAWESHEDDLTPGAFLEAWHPTFSDHHDPVDSSHGSPNLSQLPVPSSSATLLNHHLPARTPETANADSAQPHAPLGTIYLPPPSDIVDDEIRQSHAPLMSVRLRRARSSGTTRSRTSRMSRRTGIERGEAARQLNTQLLTTTPVQPTLSVVPFNTTSVASQAKDTMKSLLLRSSLFPAKDDIAAKATTAWTTTVESQPVEFRDLARNAAAAGEKKLVNLVESMRNDLKEVGRHFVYFKYDLGGAVLATEILTAVEVRAHQTIDLITDEKFLDVTVNINGDFVTVPFGSTPVLQFIMYITYDSKFGYDRYLGKGVPMTRDKLRPLFLMTGTIFQWALGERSSGIFTASDFVVDDWQAYHTGLEKRFDNMSLAQQGALDILIAKHVVCPVVENWHACQIDAYQTFTITMTVSLQASSHARVFDPVSLILNPSESPTSWAISTEVDGFPYSACSILQESKLVQFNCQHVQLKVLHYYYCRLTYSSPAYLEFSHTFLPRHDDSNDGAYNHSESFNSIF</sequence>
<keyword evidence="4" id="KW-1185">Reference proteome</keyword>
<dbReference type="PANTHER" id="PTHR10536">
    <property type="entry name" value="DNA PRIMASE SMALL SUBUNIT"/>
    <property type="match status" value="1"/>
</dbReference>
<gene>
    <name evidence="3" type="ORF">F5891DRAFT_1176234</name>
</gene>
<evidence type="ECO:0000256" key="1">
    <source>
        <dbReference type="ARBA" id="ARBA00009762"/>
    </source>
</evidence>
<proteinExistence type="inferred from homology"/>